<dbReference type="EMBL" id="CP000013">
    <property type="protein sequence ID" value="AAU07265.1"/>
    <property type="molecule type" value="Genomic_DNA"/>
</dbReference>
<proteinExistence type="predicted"/>
<name>A0A7I6GW80_BORGP</name>
<organism evidence="1 2">
    <name type="scientific">Borrelia garinii subsp. bavariensis (strain ATCC BAA-2496 / DSM 23469 / PBi)</name>
    <name type="common">Borreliella bavariensis</name>
    <dbReference type="NCBI Taxonomy" id="290434"/>
    <lineage>
        <taxon>Bacteria</taxon>
        <taxon>Pseudomonadati</taxon>
        <taxon>Spirochaetota</taxon>
        <taxon>Spirochaetia</taxon>
        <taxon>Spirochaetales</taxon>
        <taxon>Borreliaceae</taxon>
        <taxon>Borreliella</taxon>
    </lineage>
</organism>
<dbReference type="AlphaFoldDB" id="A0A7I6GW80"/>
<evidence type="ECO:0000313" key="1">
    <source>
        <dbReference type="EMBL" id="AAU07265.1"/>
    </source>
</evidence>
<dbReference type="Proteomes" id="UP000002276">
    <property type="component" value="Chromosome"/>
</dbReference>
<gene>
    <name evidence="1" type="ordered locus">BG0415</name>
</gene>
<accession>A0A7I6GW80</accession>
<sequence length="20" mass="2428">MFKKKFANADLIYLKRLNDV</sequence>
<protein>
    <submittedName>
        <fullName evidence="1">Uncharacterized protein</fullName>
    </submittedName>
</protein>
<evidence type="ECO:0000313" key="2">
    <source>
        <dbReference type="Proteomes" id="UP000002276"/>
    </source>
</evidence>
<dbReference type="KEGG" id="bga:BG0415"/>
<reference evidence="1 2" key="1">
    <citation type="journal article" date="2004" name="Nucleic Acids Res.">
        <title>Comparative analysis of the Borrelia garinii genome.</title>
        <authorList>
            <person name="Glockner G."/>
            <person name="Lehmann R."/>
            <person name="Romualdi A."/>
            <person name="Pradella S."/>
            <person name="Schulte-Spechtel U."/>
            <person name="Schilhabel M."/>
            <person name="Wilske B."/>
            <person name="Suhnel J."/>
            <person name="Platzer M."/>
        </authorList>
    </citation>
    <scope>NUCLEOTIDE SEQUENCE [LARGE SCALE GENOMIC DNA]</scope>
    <source>
        <strain evidence="2">ATCC BAA-2496 / DSM 23469 / PBi</strain>
    </source>
</reference>